<protein>
    <submittedName>
        <fullName evidence="2">Carbohydrate-binding protein</fullName>
    </submittedName>
</protein>
<comment type="caution">
    <text evidence="2">The sequence shown here is derived from an EMBL/GenBank/DDBJ whole genome shotgun (WGS) entry which is preliminary data.</text>
</comment>
<dbReference type="PANTHER" id="PTHR15048">
    <property type="entry name" value="STARCH-BINDING DOMAIN-CONTAINING PROTEIN 1"/>
    <property type="match status" value="1"/>
</dbReference>
<dbReference type="Pfam" id="PF00686">
    <property type="entry name" value="CBM_20"/>
    <property type="match status" value="1"/>
</dbReference>
<dbReference type="Gene3D" id="2.60.40.10">
    <property type="entry name" value="Immunoglobulins"/>
    <property type="match status" value="1"/>
</dbReference>
<dbReference type="PROSITE" id="PS51166">
    <property type="entry name" value="CBM20"/>
    <property type="match status" value="1"/>
</dbReference>
<dbReference type="InterPro" id="IPR013784">
    <property type="entry name" value="Carb-bd-like_fold"/>
</dbReference>
<dbReference type="PATRIC" id="fig|294.133.peg.5707"/>
<dbReference type="InterPro" id="IPR013783">
    <property type="entry name" value="Ig-like_fold"/>
</dbReference>
<evidence type="ECO:0000259" key="1">
    <source>
        <dbReference type="PROSITE" id="PS51166"/>
    </source>
</evidence>
<accession>A0A0F4V168</accession>
<dbReference type="EMBL" id="LACH01000073">
    <property type="protein sequence ID" value="KJZ61727.1"/>
    <property type="molecule type" value="Genomic_DNA"/>
</dbReference>
<evidence type="ECO:0000313" key="3">
    <source>
        <dbReference type="Proteomes" id="UP000033400"/>
    </source>
</evidence>
<dbReference type="PANTHER" id="PTHR15048:SF0">
    <property type="entry name" value="STARCH-BINDING DOMAIN-CONTAINING PROTEIN 1"/>
    <property type="match status" value="1"/>
</dbReference>
<gene>
    <name evidence="2" type="ORF">VD17_28330</name>
</gene>
<organism evidence="2 3">
    <name type="scientific">Pseudomonas fluorescens</name>
    <dbReference type="NCBI Taxonomy" id="294"/>
    <lineage>
        <taxon>Bacteria</taxon>
        <taxon>Pseudomonadati</taxon>
        <taxon>Pseudomonadota</taxon>
        <taxon>Gammaproteobacteria</taxon>
        <taxon>Pseudomonadales</taxon>
        <taxon>Pseudomonadaceae</taxon>
        <taxon>Pseudomonas</taxon>
    </lineage>
</organism>
<name>A0A0F4V168_PSEFL</name>
<sequence>MFIMSRNRYLLPLGVFLLVMLPVFRNALGVTWQPLKDQVEFQCDNSNTVPGYSVYVVGNHPALGNWDPAKAVKLDPKPAPNNSTWTGKVLFPGTDDGKDVEWKCIVRNENLPTDVQKWLNNPNNIVKLVFATKSVGTF</sequence>
<dbReference type="AlphaFoldDB" id="A0A0F4V168"/>
<feature type="domain" description="CBM20" evidence="1">
    <location>
        <begin position="31"/>
        <end position="138"/>
    </location>
</feature>
<proteinExistence type="predicted"/>
<dbReference type="Proteomes" id="UP000033400">
    <property type="component" value="Unassembled WGS sequence"/>
</dbReference>
<evidence type="ECO:0000313" key="2">
    <source>
        <dbReference type="EMBL" id="KJZ61727.1"/>
    </source>
</evidence>
<dbReference type="GO" id="GO:0016020">
    <property type="term" value="C:membrane"/>
    <property type="evidence" value="ECO:0007669"/>
    <property type="project" value="TreeGrafter"/>
</dbReference>
<dbReference type="SUPFAM" id="SSF49452">
    <property type="entry name" value="Starch-binding domain-like"/>
    <property type="match status" value="1"/>
</dbReference>
<dbReference type="SMART" id="SM01065">
    <property type="entry name" value="CBM_2"/>
    <property type="match status" value="1"/>
</dbReference>
<dbReference type="InterPro" id="IPR002044">
    <property type="entry name" value="CBM20"/>
</dbReference>
<dbReference type="OrthoDB" id="9805159at2"/>
<reference evidence="2 3" key="1">
    <citation type="submission" date="2015-03" db="EMBL/GenBank/DDBJ databases">
        <title>Comparative genomics of Pseudomonas insights into diversity of traits involved in vanlence and defense.</title>
        <authorList>
            <person name="Qin Y."/>
        </authorList>
    </citation>
    <scope>NUCLEOTIDE SEQUENCE [LARGE SCALE GENOMIC DNA]</scope>
    <source>
        <strain evidence="2 3">H24</strain>
    </source>
</reference>
<dbReference type="GO" id="GO:2001070">
    <property type="term" value="F:starch binding"/>
    <property type="evidence" value="ECO:0007669"/>
    <property type="project" value="InterPro"/>
</dbReference>